<dbReference type="OrthoDB" id="10048604at2759"/>
<dbReference type="InterPro" id="IPR024137">
    <property type="entry name" value="His_deAcase_cplx_SAP130"/>
</dbReference>
<keyword evidence="5" id="KW-0804">Transcription</keyword>
<sequence length="664" mass="72145">MVTRFASDPSSRHQTVILHPRPMNPTNRAATVSSTTAVVGQSSAAALRTVTTVPLGNATVRGQQSQHTGSQPSTIQVMNLSVSNPTSNTSQSHQQQTVKQICPPSARVMSTVPLESLELVVTNDSSRQLRLHHPELNIVNVKPTNSTASLHHSVAKLARASMVTNQQPTKMINIQGTSGVGTGQQVTRVGLLAPQTAGSGSKPASLINSLTLTTKPLQILNPSSNVTPNINSGGTTVHSVVSVSNVASFAPGVAINAQNQHKTNTTLMTLSTTGQPQARHALITSNSGLQHTVALSQSKTTTTTTTTNITTTALTVQHYNQQHLSLSAPLTTTTTSTSLRPNILSSPVNSPVKQNQVQQQSTPSSPRPSILIRKRVSNEVNTITNNYRAPFTTASTPTKIVSVTSDALKVLGNKSSEQKDETNKATDSSLKTAPSTPNSDATGATPRKKPRKQLLEPFNLTTSQNIKLLSSIDEGKEKKEEREFVENNKDGIITICKKPRPSLLTPYNVGCKSLQYHFLRYSDVRQKNEKKLTLSELSHEGLQRKNGWKIHHLGTQMDDISDNEAMVYERLTEFLHKFEQNGDSLPNNITVVGVTTLNNNRSPAQVSVVDKLSDLIRGNLQRSNLFQEQICESKQLLVKLTNDHKERVAKLTKKCANKRTYITK</sequence>
<evidence type="ECO:0000313" key="10">
    <source>
        <dbReference type="Proteomes" id="UP000288716"/>
    </source>
</evidence>
<dbReference type="Proteomes" id="UP000288716">
    <property type="component" value="Unassembled WGS sequence"/>
</dbReference>
<evidence type="ECO:0000313" key="9">
    <source>
        <dbReference type="EMBL" id="RWS31042.1"/>
    </source>
</evidence>
<dbReference type="Pfam" id="PF16014">
    <property type="entry name" value="SAP130_C"/>
    <property type="match status" value="1"/>
</dbReference>
<comment type="similarity">
    <text evidence="2">Belongs to the SAP130 family.</text>
</comment>
<dbReference type="PANTHER" id="PTHR13497">
    <property type="entry name" value="HISTONE DEACETYLASE COMPLEX SUBUNIT SAP130"/>
    <property type="match status" value="1"/>
</dbReference>
<proteinExistence type="inferred from homology"/>
<feature type="region of interest" description="Disordered" evidence="7">
    <location>
        <begin position="332"/>
        <end position="371"/>
    </location>
</feature>
<dbReference type="STRING" id="299467.A0A443SU66"/>
<keyword evidence="4" id="KW-0805">Transcription regulation</keyword>
<evidence type="ECO:0000256" key="3">
    <source>
        <dbReference type="ARBA" id="ARBA00022491"/>
    </source>
</evidence>
<evidence type="ECO:0000259" key="8">
    <source>
        <dbReference type="Pfam" id="PF16014"/>
    </source>
</evidence>
<keyword evidence="10" id="KW-1185">Reference proteome</keyword>
<feature type="region of interest" description="Disordered" evidence="7">
    <location>
        <begin position="1"/>
        <end position="28"/>
    </location>
</feature>
<dbReference type="EMBL" id="NCKV01000290">
    <property type="protein sequence ID" value="RWS31042.1"/>
    <property type="molecule type" value="Genomic_DNA"/>
</dbReference>
<evidence type="ECO:0000256" key="2">
    <source>
        <dbReference type="ARBA" id="ARBA00007859"/>
    </source>
</evidence>
<evidence type="ECO:0000256" key="5">
    <source>
        <dbReference type="ARBA" id="ARBA00023163"/>
    </source>
</evidence>
<dbReference type="GO" id="GO:0000122">
    <property type="term" value="P:negative regulation of transcription by RNA polymerase II"/>
    <property type="evidence" value="ECO:0007669"/>
    <property type="project" value="TreeGrafter"/>
</dbReference>
<feature type="domain" description="Histone deacetylase complex subunit SAP130 C-terminal" evidence="8">
    <location>
        <begin position="304"/>
        <end position="651"/>
    </location>
</feature>
<feature type="compositionally biased region" description="Polar residues" evidence="7">
    <location>
        <begin position="425"/>
        <end position="442"/>
    </location>
</feature>
<protein>
    <submittedName>
        <fullName evidence="9">Histone deacetylase complex subunit SAP130-A-like protein</fullName>
    </submittedName>
</protein>
<keyword evidence="3" id="KW-0678">Repressor</keyword>
<evidence type="ECO:0000256" key="6">
    <source>
        <dbReference type="ARBA" id="ARBA00023242"/>
    </source>
</evidence>
<dbReference type="GO" id="GO:0070822">
    <property type="term" value="C:Sin3-type complex"/>
    <property type="evidence" value="ECO:0007669"/>
    <property type="project" value="TreeGrafter"/>
</dbReference>
<comment type="caution">
    <text evidence="9">The sequence shown here is derived from an EMBL/GenBank/DDBJ whole genome shotgun (WGS) entry which is preliminary data.</text>
</comment>
<comment type="subcellular location">
    <subcellularLocation>
        <location evidence="1">Nucleus</location>
    </subcellularLocation>
</comment>
<reference evidence="9 10" key="1">
    <citation type="journal article" date="2018" name="Gigascience">
        <title>Genomes of trombidid mites reveal novel predicted allergens and laterally-transferred genes associated with secondary metabolism.</title>
        <authorList>
            <person name="Dong X."/>
            <person name="Chaisiri K."/>
            <person name="Xia D."/>
            <person name="Armstrong S.D."/>
            <person name="Fang Y."/>
            <person name="Donnelly M.J."/>
            <person name="Kadowaki T."/>
            <person name="McGarry J.W."/>
            <person name="Darby A.C."/>
            <person name="Makepeace B.L."/>
        </authorList>
    </citation>
    <scope>NUCLEOTIDE SEQUENCE [LARGE SCALE GENOMIC DNA]</scope>
    <source>
        <strain evidence="9">UoL-UT</strain>
    </source>
</reference>
<name>A0A443SU66_9ACAR</name>
<organism evidence="9 10">
    <name type="scientific">Leptotrombidium deliense</name>
    <dbReference type="NCBI Taxonomy" id="299467"/>
    <lineage>
        <taxon>Eukaryota</taxon>
        <taxon>Metazoa</taxon>
        <taxon>Ecdysozoa</taxon>
        <taxon>Arthropoda</taxon>
        <taxon>Chelicerata</taxon>
        <taxon>Arachnida</taxon>
        <taxon>Acari</taxon>
        <taxon>Acariformes</taxon>
        <taxon>Trombidiformes</taxon>
        <taxon>Prostigmata</taxon>
        <taxon>Anystina</taxon>
        <taxon>Parasitengona</taxon>
        <taxon>Trombiculoidea</taxon>
        <taxon>Trombiculidae</taxon>
        <taxon>Leptotrombidium</taxon>
    </lineage>
</organism>
<dbReference type="PANTHER" id="PTHR13497:SF3">
    <property type="entry name" value="HISTONE DEACETYLASE COMPLEX SUBUNIT SAP130"/>
    <property type="match status" value="1"/>
</dbReference>
<gene>
    <name evidence="9" type="ORF">B4U80_04372</name>
</gene>
<accession>A0A443SU66</accession>
<evidence type="ECO:0000256" key="7">
    <source>
        <dbReference type="SAM" id="MobiDB-lite"/>
    </source>
</evidence>
<dbReference type="AlphaFoldDB" id="A0A443SU66"/>
<dbReference type="InterPro" id="IPR031963">
    <property type="entry name" value="SAP130_C"/>
</dbReference>
<feature type="compositionally biased region" description="Low complexity" evidence="7">
    <location>
        <begin position="347"/>
        <end position="369"/>
    </location>
</feature>
<evidence type="ECO:0000256" key="1">
    <source>
        <dbReference type="ARBA" id="ARBA00004123"/>
    </source>
</evidence>
<evidence type="ECO:0000256" key="4">
    <source>
        <dbReference type="ARBA" id="ARBA00023015"/>
    </source>
</evidence>
<keyword evidence="6" id="KW-0539">Nucleus</keyword>
<dbReference type="VEuPathDB" id="VectorBase:LDEU000998"/>
<feature type="region of interest" description="Disordered" evidence="7">
    <location>
        <begin position="412"/>
        <end position="454"/>
    </location>
</feature>